<dbReference type="VEuPathDB" id="FungiDB:M747DRAFT_6169"/>
<reference evidence="2" key="1">
    <citation type="journal article" date="2016" name="Genome Announc.">
        <title>Draft genome sequence of Aspergillus niger strain An76.</title>
        <authorList>
            <person name="Gong W."/>
            <person name="Cheng Z."/>
            <person name="Zhang H."/>
            <person name="Liu L."/>
            <person name="Gao P."/>
            <person name="Wang L."/>
        </authorList>
    </citation>
    <scope>NUCLEOTIDE SEQUENCE [LARGE SCALE GENOMIC DNA]</scope>
    <source>
        <strain evidence="2">An76</strain>
    </source>
</reference>
<dbReference type="AlphaFoldDB" id="A0A100ILC6"/>
<dbReference type="Gene3D" id="2.80.10.50">
    <property type="match status" value="1"/>
</dbReference>
<sequence>MPIPKEGETFRLLNYATNNVLVANKGTGNEGALTAYNRNTVYQDQIFELVSRSDGTFYIQAFHINMNGVYGRIFSIMDNVGMKYEYSGNESLRFTFEEGSSNRAGWYRLVTPAYNLVLTGKPWNYHADGEKYDDQYFKFETDYGEFTKSADA</sequence>
<organism evidence="1 2">
    <name type="scientific">Aspergillus niger</name>
    <dbReference type="NCBI Taxonomy" id="5061"/>
    <lineage>
        <taxon>Eukaryota</taxon>
        <taxon>Fungi</taxon>
        <taxon>Dikarya</taxon>
        <taxon>Ascomycota</taxon>
        <taxon>Pezizomycotina</taxon>
        <taxon>Eurotiomycetes</taxon>
        <taxon>Eurotiomycetidae</taxon>
        <taxon>Eurotiales</taxon>
        <taxon>Aspergillaceae</taxon>
        <taxon>Aspergillus</taxon>
        <taxon>Aspergillus subgen. Circumdati</taxon>
    </lineage>
</organism>
<comment type="caution">
    <text evidence="1">The sequence shown here is derived from an EMBL/GenBank/DDBJ whole genome shotgun (WGS) entry which is preliminary data.</text>
</comment>
<dbReference type="SUPFAM" id="SSF50370">
    <property type="entry name" value="Ricin B-like lectins"/>
    <property type="match status" value="1"/>
</dbReference>
<accession>A0A100ILC6</accession>
<protein>
    <submittedName>
        <fullName evidence="1">Unnamed protein product</fullName>
    </submittedName>
</protein>
<dbReference type="VEuPathDB" id="FungiDB:ATCC64974_2150"/>
<dbReference type="VEuPathDB" id="FungiDB:ASPNIDRAFT2_1181150"/>
<dbReference type="OrthoDB" id="4948898at2759"/>
<dbReference type="VEuPathDB" id="FungiDB:An14g02430"/>
<dbReference type="InterPro" id="IPR035992">
    <property type="entry name" value="Ricin_B-like_lectins"/>
</dbReference>
<gene>
    <name evidence="1" type="ORF">ABL_05572</name>
</gene>
<evidence type="ECO:0000313" key="2">
    <source>
        <dbReference type="Proteomes" id="UP000068243"/>
    </source>
</evidence>
<dbReference type="EMBL" id="BCMY01000008">
    <property type="protein sequence ID" value="GAQ42911.1"/>
    <property type="molecule type" value="Genomic_DNA"/>
</dbReference>
<dbReference type="Proteomes" id="UP000068243">
    <property type="component" value="Unassembled WGS sequence"/>
</dbReference>
<evidence type="ECO:0000313" key="1">
    <source>
        <dbReference type="EMBL" id="GAQ42911.1"/>
    </source>
</evidence>
<dbReference type="OMA" id="WNYHADG"/>
<proteinExistence type="predicted"/>
<name>A0A100ILC6_ASPNG</name>